<proteinExistence type="predicted"/>
<evidence type="ECO:0000313" key="3">
    <source>
        <dbReference type="Proteomes" id="UP000828390"/>
    </source>
</evidence>
<dbReference type="SUPFAM" id="SSF50993">
    <property type="entry name" value="Peptidase/esterase 'gauge' domain"/>
    <property type="match status" value="1"/>
</dbReference>
<keyword evidence="1" id="KW-0732">Signal</keyword>
<feature type="chain" id="PRO_5039545534" evidence="1">
    <location>
        <begin position="24"/>
        <end position="303"/>
    </location>
</feature>
<dbReference type="OrthoDB" id="6139572at2759"/>
<reference evidence="2" key="1">
    <citation type="journal article" date="2019" name="bioRxiv">
        <title>The Genome of the Zebra Mussel, Dreissena polymorpha: A Resource for Invasive Species Research.</title>
        <authorList>
            <person name="McCartney M.A."/>
            <person name="Auch B."/>
            <person name="Kono T."/>
            <person name="Mallez S."/>
            <person name="Zhang Y."/>
            <person name="Obille A."/>
            <person name="Becker A."/>
            <person name="Abrahante J.E."/>
            <person name="Garbe J."/>
            <person name="Badalamenti J.P."/>
            <person name="Herman A."/>
            <person name="Mangelson H."/>
            <person name="Liachko I."/>
            <person name="Sullivan S."/>
            <person name="Sone E.D."/>
            <person name="Koren S."/>
            <person name="Silverstein K.A.T."/>
            <person name="Beckman K.B."/>
            <person name="Gohl D.M."/>
        </authorList>
    </citation>
    <scope>NUCLEOTIDE SEQUENCE</scope>
    <source>
        <strain evidence="2">Duluth1</strain>
        <tissue evidence="2">Whole animal</tissue>
    </source>
</reference>
<dbReference type="AlphaFoldDB" id="A0A9D4LBJ9"/>
<dbReference type="Proteomes" id="UP000828390">
    <property type="component" value="Unassembled WGS sequence"/>
</dbReference>
<comment type="caution">
    <text evidence="2">The sequence shown here is derived from an EMBL/GenBank/DDBJ whole genome shotgun (WGS) entry which is preliminary data.</text>
</comment>
<evidence type="ECO:0000256" key="1">
    <source>
        <dbReference type="SAM" id="SignalP"/>
    </source>
</evidence>
<organism evidence="2 3">
    <name type="scientific">Dreissena polymorpha</name>
    <name type="common">Zebra mussel</name>
    <name type="synonym">Mytilus polymorpha</name>
    <dbReference type="NCBI Taxonomy" id="45954"/>
    <lineage>
        <taxon>Eukaryota</taxon>
        <taxon>Metazoa</taxon>
        <taxon>Spiralia</taxon>
        <taxon>Lophotrochozoa</taxon>
        <taxon>Mollusca</taxon>
        <taxon>Bivalvia</taxon>
        <taxon>Autobranchia</taxon>
        <taxon>Heteroconchia</taxon>
        <taxon>Euheterodonta</taxon>
        <taxon>Imparidentia</taxon>
        <taxon>Neoheterodontei</taxon>
        <taxon>Myida</taxon>
        <taxon>Dreissenoidea</taxon>
        <taxon>Dreissenidae</taxon>
        <taxon>Dreissena</taxon>
    </lineage>
</organism>
<evidence type="ECO:0000313" key="2">
    <source>
        <dbReference type="EMBL" id="KAH3855560.1"/>
    </source>
</evidence>
<gene>
    <name evidence="2" type="ORF">DPMN_098128</name>
</gene>
<sequence>MVSSLRSLLFWIFDIFAIVSVIGRPTRRYVPHFEHGVKVATVSSNEIHEASGLCASRLHRDVLYTHNDSGDHTGSIYAISAHDGSTIAQITIHGATNIDWEDIACGKCPGHPQEFCIYIADIGGNTHAAANTIYRIKEPATFSSHLTVNLDSTLTFAWSEHNAETLMVDPHGELYVVSKIVGGHGRMVKLPSSAWGSSHAASVTDGIHLNLDSTRNDPVGGDISPSGYEVLIKTLDHVNYYYVPDGDYMKHMTSRPIQLPYEREGQGESIAWASDGRGYFTLGEGRHQPVWYYKRVGDPATVG</sequence>
<feature type="signal peptide" evidence="1">
    <location>
        <begin position="1"/>
        <end position="23"/>
    </location>
</feature>
<keyword evidence="3" id="KW-1185">Reference proteome</keyword>
<reference evidence="2" key="2">
    <citation type="submission" date="2020-11" db="EMBL/GenBank/DDBJ databases">
        <authorList>
            <person name="McCartney M.A."/>
            <person name="Auch B."/>
            <person name="Kono T."/>
            <person name="Mallez S."/>
            <person name="Becker A."/>
            <person name="Gohl D.M."/>
            <person name="Silverstein K.A.T."/>
            <person name="Koren S."/>
            <person name="Bechman K.B."/>
            <person name="Herman A."/>
            <person name="Abrahante J.E."/>
            <person name="Garbe J."/>
        </authorList>
    </citation>
    <scope>NUCLEOTIDE SEQUENCE</scope>
    <source>
        <strain evidence="2">Duluth1</strain>
        <tissue evidence="2">Whole animal</tissue>
    </source>
</reference>
<dbReference type="EMBL" id="JAIWYP010000003">
    <property type="protein sequence ID" value="KAH3855560.1"/>
    <property type="molecule type" value="Genomic_DNA"/>
</dbReference>
<protein>
    <submittedName>
        <fullName evidence="2">Uncharacterized protein</fullName>
    </submittedName>
</protein>
<name>A0A9D4LBJ9_DREPO</name>
<accession>A0A9D4LBJ9</accession>